<accession>A0ABT3CKM8</accession>
<dbReference type="Proteomes" id="UP001526201">
    <property type="component" value="Unassembled WGS sequence"/>
</dbReference>
<evidence type="ECO:0000313" key="2">
    <source>
        <dbReference type="Proteomes" id="UP001526201"/>
    </source>
</evidence>
<dbReference type="InterPro" id="IPR032710">
    <property type="entry name" value="NTF2-like_dom_sf"/>
</dbReference>
<name>A0ABT3CKM8_9MYCO</name>
<protein>
    <recommendedName>
        <fullName evidence="3">SnoaL-like domain-containing protein</fullName>
    </recommendedName>
</protein>
<dbReference type="InterPro" id="IPR011721">
    <property type="entry name" value="CHP02096"/>
</dbReference>
<dbReference type="Gene3D" id="3.10.450.50">
    <property type="match status" value="1"/>
</dbReference>
<proteinExistence type="predicted"/>
<dbReference type="RefSeq" id="WP_264071266.1">
    <property type="nucleotide sequence ID" value="NZ_JACKTY010000048.1"/>
</dbReference>
<sequence length="175" mass="18621">MSLATPLASDLAKDHAARWAAALTSSTAAAVDLYADDLVYDDHADSDHVSDTAITKAELTPKLAAYANSERGNGAGIHSFTATEAFQLAGDNGNPAVVILWDWTGTGLDTYRGVPTGGKTLSTRGITWHQLDSAGKIARETTYWNDTPVLQELGLPIITPEYWVEGFDPASLAGW</sequence>
<evidence type="ECO:0000313" key="1">
    <source>
        <dbReference type="EMBL" id="MCV7229991.1"/>
    </source>
</evidence>
<organism evidence="1 2">
    <name type="scientific">Mycolicibacterium komossense</name>
    <dbReference type="NCBI Taxonomy" id="1779"/>
    <lineage>
        <taxon>Bacteria</taxon>
        <taxon>Bacillati</taxon>
        <taxon>Actinomycetota</taxon>
        <taxon>Actinomycetes</taxon>
        <taxon>Mycobacteriales</taxon>
        <taxon>Mycobacteriaceae</taxon>
        <taxon>Mycolicibacterium</taxon>
    </lineage>
</organism>
<dbReference type="NCBIfam" id="TIGR02096">
    <property type="entry name" value="ketosteroid isomerase-related protein"/>
    <property type="match status" value="1"/>
</dbReference>
<dbReference type="EMBL" id="JACKTY010000048">
    <property type="protein sequence ID" value="MCV7229991.1"/>
    <property type="molecule type" value="Genomic_DNA"/>
</dbReference>
<comment type="caution">
    <text evidence="1">The sequence shown here is derived from an EMBL/GenBank/DDBJ whole genome shotgun (WGS) entry which is preliminary data.</text>
</comment>
<keyword evidence="2" id="KW-1185">Reference proteome</keyword>
<gene>
    <name evidence="1" type="ORF">H7J73_28675</name>
</gene>
<evidence type="ECO:0008006" key="3">
    <source>
        <dbReference type="Google" id="ProtNLM"/>
    </source>
</evidence>
<dbReference type="SUPFAM" id="SSF54427">
    <property type="entry name" value="NTF2-like"/>
    <property type="match status" value="1"/>
</dbReference>
<reference evidence="1 2" key="1">
    <citation type="journal article" date="2022" name="BMC Genomics">
        <title>Comparative genome analysis of mycobacteria focusing on tRNA and non-coding RNA.</title>
        <authorList>
            <person name="Behra P.R.K."/>
            <person name="Pettersson B.M.F."/>
            <person name="Ramesh M."/>
            <person name="Das S."/>
            <person name="Dasgupta S."/>
            <person name="Kirsebom L.A."/>
        </authorList>
    </citation>
    <scope>NUCLEOTIDE SEQUENCE [LARGE SCALE GENOMIC DNA]</scope>
    <source>
        <strain evidence="1 2">DSM 44078</strain>
    </source>
</reference>